<dbReference type="RefSeq" id="WP_092037900.1">
    <property type="nucleotide sequence ID" value="NZ_FOTK01000004.1"/>
</dbReference>
<feature type="compositionally biased region" description="Basic and acidic residues" evidence="1">
    <location>
        <begin position="254"/>
        <end position="264"/>
    </location>
</feature>
<dbReference type="Proteomes" id="UP000199048">
    <property type="component" value="Unassembled WGS sequence"/>
</dbReference>
<organism evidence="2 3">
    <name type="scientific">Methylobacterium pseudosasicola</name>
    <dbReference type="NCBI Taxonomy" id="582667"/>
    <lineage>
        <taxon>Bacteria</taxon>
        <taxon>Pseudomonadati</taxon>
        <taxon>Pseudomonadota</taxon>
        <taxon>Alphaproteobacteria</taxon>
        <taxon>Hyphomicrobiales</taxon>
        <taxon>Methylobacteriaceae</taxon>
        <taxon>Methylobacterium</taxon>
    </lineage>
</organism>
<proteinExistence type="predicted"/>
<sequence length="293" mass="29869">MAKVGFFSDDETGELCARLTCLGLAGTAGSAILAVPEAAVGPADAAPPRGVSVVGLVPHADGRGLGRLVAETGRSGIDVVAALPLDRLADGAVRCLFDVAVTVGGGQVQAARALRAARYEASPGPGRTPAVPAWFLAGSDQSILATKARLSSAHGPRLPFATRALPMVLPRGTRCGREGLLSWRPGDPVRATAALLAALALAVAADPAAARIEAADLAALMAAGTTPEDRRLAGRLVSLAEAYGRTADGPDEVGPDRSRGASRDRRLRPTRPASATSGDARAPAPRPGRVYRY</sequence>
<accession>A0A1I4H4L7</accession>
<dbReference type="AlphaFoldDB" id="A0A1I4H4L7"/>
<dbReference type="OrthoDB" id="10011368at2"/>
<keyword evidence="3" id="KW-1185">Reference proteome</keyword>
<reference evidence="3" key="1">
    <citation type="submission" date="2016-10" db="EMBL/GenBank/DDBJ databases">
        <authorList>
            <person name="Varghese N."/>
            <person name="Submissions S."/>
        </authorList>
    </citation>
    <scope>NUCLEOTIDE SEQUENCE [LARGE SCALE GENOMIC DNA]</scope>
    <source>
        <strain evidence="3">BL36</strain>
    </source>
</reference>
<dbReference type="EMBL" id="FOTK01000004">
    <property type="protein sequence ID" value="SFL36710.1"/>
    <property type="molecule type" value="Genomic_DNA"/>
</dbReference>
<feature type="region of interest" description="Disordered" evidence="1">
    <location>
        <begin position="245"/>
        <end position="293"/>
    </location>
</feature>
<evidence type="ECO:0000256" key="1">
    <source>
        <dbReference type="SAM" id="MobiDB-lite"/>
    </source>
</evidence>
<dbReference type="STRING" id="582667.SAMN05192568_10046"/>
<evidence type="ECO:0000313" key="2">
    <source>
        <dbReference type="EMBL" id="SFL36710.1"/>
    </source>
</evidence>
<evidence type="ECO:0000313" key="3">
    <source>
        <dbReference type="Proteomes" id="UP000199048"/>
    </source>
</evidence>
<protein>
    <submittedName>
        <fullName evidence="2">Uncharacterized protein</fullName>
    </submittedName>
</protein>
<name>A0A1I4H4L7_9HYPH</name>
<gene>
    <name evidence="2" type="ORF">SAMN05192568_10046</name>
</gene>